<name>A0AA97P8W6_PYRO3</name>
<evidence type="ECO:0000313" key="2">
    <source>
        <dbReference type="EMBL" id="ELQ44241.1"/>
    </source>
</evidence>
<evidence type="ECO:0000256" key="1">
    <source>
        <dbReference type="SAM" id="MobiDB-lite"/>
    </source>
</evidence>
<feature type="region of interest" description="Disordered" evidence="1">
    <location>
        <begin position="1"/>
        <end position="46"/>
    </location>
</feature>
<reference evidence="2" key="1">
    <citation type="journal article" date="2012" name="PLoS Genet.">
        <title>Comparative analysis of the genomes of two field isolates of the rice blast fungus Magnaporthe oryzae.</title>
        <authorList>
            <person name="Xue M."/>
            <person name="Yang J."/>
            <person name="Li Z."/>
            <person name="Hu S."/>
            <person name="Yao N."/>
            <person name="Dean R.A."/>
            <person name="Zhao W."/>
            <person name="Shen M."/>
            <person name="Zhang H."/>
            <person name="Li C."/>
            <person name="Liu L."/>
            <person name="Cao L."/>
            <person name="Xu X."/>
            <person name="Xing Y."/>
            <person name="Hsiang T."/>
            <person name="Zhang Z."/>
            <person name="Xu J.R."/>
            <person name="Peng Y.L."/>
        </authorList>
    </citation>
    <scope>NUCLEOTIDE SEQUENCE</scope>
    <source>
        <strain evidence="2">Y34</strain>
    </source>
</reference>
<dbReference type="EMBL" id="JH793109">
    <property type="protein sequence ID" value="ELQ44241.1"/>
    <property type="molecule type" value="Genomic_DNA"/>
</dbReference>
<gene>
    <name evidence="2" type="ORF">OOU_Y34scaffold00094g31</name>
</gene>
<protein>
    <submittedName>
        <fullName evidence="2">Uncharacterized protein</fullName>
    </submittedName>
</protein>
<sequence>MIQGLSRSPPAGKDQGSSRATEARDEVVEDLQQQESRGGGGQTQWIGDRCEHVPQYKHGKEGNFLVSVKYCKRVSVVG</sequence>
<proteinExistence type="predicted"/>
<accession>A0AA97P8W6</accession>
<dbReference type="AlphaFoldDB" id="A0AA97P8W6"/>
<dbReference type="Proteomes" id="UP000011086">
    <property type="component" value="Unassembled WGS sequence"/>
</dbReference>
<organism evidence="2">
    <name type="scientific">Pyricularia oryzae (strain Y34)</name>
    <name type="common">Rice blast fungus</name>
    <name type="synonym">Magnaporthe oryzae</name>
    <dbReference type="NCBI Taxonomy" id="1143189"/>
    <lineage>
        <taxon>Eukaryota</taxon>
        <taxon>Fungi</taxon>
        <taxon>Dikarya</taxon>
        <taxon>Ascomycota</taxon>
        <taxon>Pezizomycotina</taxon>
        <taxon>Sordariomycetes</taxon>
        <taxon>Sordariomycetidae</taxon>
        <taxon>Magnaporthales</taxon>
        <taxon>Pyriculariaceae</taxon>
        <taxon>Pyricularia</taxon>
    </lineage>
</organism>